<organism evidence="1 2">
    <name type="scientific">Streptosporangium sandarakinum</name>
    <dbReference type="NCBI Taxonomy" id="1260955"/>
    <lineage>
        <taxon>Bacteria</taxon>
        <taxon>Bacillati</taxon>
        <taxon>Actinomycetota</taxon>
        <taxon>Actinomycetes</taxon>
        <taxon>Streptosporangiales</taxon>
        <taxon>Streptosporangiaceae</taxon>
        <taxon>Streptosporangium</taxon>
    </lineage>
</organism>
<dbReference type="EMBL" id="JACCCO010000001">
    <property type="protein sequence ID" value="NYF41356.1"/>
    <property type="molecule type" value="Genomic_DNA"/>
</dbReference>
<dbReference type="RefSeq" id="WP_179822057.1">
    <property type="nucleotide sequence ID" value="NZ_JACCCO010000001.1"/>
</dbReference>
<keyword evidence="2" id="KW-1185">Reference proteome</keyword>
<reference evidence="1 2" key="1">
    <citation type="submission" date="2020-07" db="EMBL/GenBank/DDBJ databases">
        <title>Sequencing the genomes of 1000 actinobacteria strains.</title>
        <authorList>
            <person name="Klenk H.-P."/>
        </authorList>
    </citation>
    <scope>NUCLEOTIDE SEQUENCE [LARGE SCALE GENOMIC DNA]</scope>
    <source>
        <strain evidence="1 2">DSM 45763</strain>
    </source>
</reference>
<proteinExistence type="predicted"/>
<comment type="caution">
    <text evidence="1">The sequence shown here is derived from an EMBL/GenBank/DDBJ whole genome shotgun (WGS) entry which is preliminary data.</text>
</comment>
<gene>
    <name evidence="1" type="ORF">HDA43_003515</name>
</gene>
<dbReference type="AlphaFoldDB" id="A0A852V088"/>
<sequence length="264" mass="29147">MRVIVTDAEVTLADVLSLRVAADAPLAGHADLVLRHRATGTERRVPLGPFGTEARDATLAVSLAPLSLDPGRWDAYLERGETRSRIHSVDPGFSLDRLETYALGRRTLAYRCYRTRTGFLALRVDRAAPAAEVRAVWFREGRFEVTGVLAFTGLDDDESRHEARLALRRSRPDAALTVGATVQGVRFHAALSLCDVLAAAPEHPGTWEPSLEVDDLAEPLRLGSWLDDVDGKRRRLHYPAARIDGVPIRPRYTLDDELRIEVGG</sequence>
<dbReference type="Proteomes" id="UP000576393">
    <property type="component" value="Unassembled WGS sequence"/>
</dbReference>
<protein>
    <submittedName>
        <fullName evidence="1">Uncharacterized protein</fullName>
    </submittedName>
</protein>
<accession>A0A852V088</accession>
<evidence type="ECO:0000313" key="1">
    <source>
        <dbReference type="EMBL" id="NYF41356.1"/>
    </source>
</evidence>
<name>A0A852V088_9ACTN</name>
<evidence type="ECO:0000313" key="2">
    <source>
        <dbReference type="Proteomes" id="UP000576393"/>
    </source>
</evidence>